<keyword evidence="4" id="KW-0676">Redox-active center</keyword>
<organism evidence="7 8">
    <name type="scientific">candidate division TA06 bacterium B3_TA06</name>
    <dbReference type="NCBI Taxonomy" id="2012487"/>
    <lineage>
        <taxon>Bacteria</taxon>
        <taxon>Bacteria division TA06</taxon>
    </lineage>
</organism>
<dbReference type="PROSITE" id="PS00194">
    <property type="entry name" value="THIOREDOXIN_1"/>
    <property type="match status" value="1"/>
</dbReference>
<evidence type="ECO:0000256" key="5">
    <source>
        <dbReference type="SAM" id="SignalP"/>
    </source>
</evidence>
<dbReference type="EMBL" id="NJBO01000001">
    <property type="protein sequence ID" value="TKJ44337.1"/>
    <property type="molecule type" value="Genomic_DNA"/>
</dbReference>
<dbReference type="Gene3D" id="3.40.30.10">
    <property type="entry name" value="Glutaredoxin"/>
    <property type="match status" value="1"/>
</dbReference>
<comment type="subcellular location">
    <subcellularLocation>
        <location evidence="1">Cell envelope</location>
    </subcellularLocation>
</comment>
<dbReference type="Gene3D" id="1.25.40.10">
    <property type="entry name" value="Tetratricopeptide repeat domain"/>
    <property type="match status" value="1"/>
</dbReference>
<dbReference type="InterPro" id="IPR013766">
    <property type="entry name" value="Thioredoxin_domain"/>
</dbReference>
<evidence type="ECO:0000256" key="2">
    <source>
        <dbReference type="ARBA" id="ARBA00022748"/>
    </source>
</evidence>
<evidence type="ECO:0000256" key="4">
    <source>
        <dbReference type="ARBA" id="ARBA00023284"/>
    </source>
</evidence>
<keyword evidence="3" id="KW-1015">Disulfide bond</keyword>
<dbReference type="PANTHER" id="PTHR42852:SF6">
    <property type="entry name" value="THIOL:DISULFIDE INTERCHANGE PROTEIN DSBE"/>
    <property type="match status" value="1"/>
</dbReference>
<dbReference type="CDD" id="cd02966">
    <property type="entry name" value="TlpA_like_family"/>
    <property type="match status" value="1"/>
</dbReference>
<feature type="signal peptide" evidence="5">
    <location>
        <begin position="1"/>
        <end position="20"/>
    </location>
</feature>
<keyword evidence="5" id="KW-0732">Signal</keyword>
<dbReference type="Pfam" id="PF00578">
    <property type="entry name" value="AhpC-TSA"/>
    <property type="match status" value="1"/>
</dbReference>
<dbReference type="PROSITE" id="PS51352">
    <property type="entry name" value="THIOREDOXIN_2"/>
    <property type="match status" value="1"/>
</dbReference>
<accession>A0A532VBJ7</accession>
<evidence type="ECO:0000256" key="3">
    <source>
        <dbReference type="ARBA" id="ARBA00023157"/>
    </source>
</evidence>
<reference evidence="7 8" key="1">
    <citation type="submission" date="2017-06" db="EMBL/GenBank/DDBJ databases">
        <title>Novel microbial phyla capable of carbon fixation and sulfur reduction in deep-sea sediments.</title>
        <authorList>
            <person name="Huang J."/>
            <person name="Baker B."/>
            <person name="Wang Y."/>
        </authorList>
    </citation>
    <scope>NUCLEOTIDE SEQUENCE [LARGE SCALE GENOMIC DNA]</scope>
    <source>
        <strain evidence="7">B3_TA06</strain>
    </source>
</reference>
<feature type="chain" id="PRO_5021702295" description="Thioredoxin domain-containing protein" evidence="5">
    <location>
        <begin position="21"/>
        <end position="671"/>
    </location>
</feature>
<dbReference type="InterPro" id="IPR036249">
    <property type="entry name" value="Thioredoxin-like_sf"/>
</dbReference>
<dbReference type="InterPro" id="IPR050553">
    <property type="entry name" value="Thioredoxin_ResA/DsbE_sf"/>
</dbReference>
<dbReference type="GO" id="GO:0006950">
    <property type="term" value="P:response to stress"/>
    <property type="evidence" value="ECO:0007669"/>
    <property type="project" value="UniProtKB-ARBA"/>
</dbReference>
<dbReference type="InterPro" id="IPR017937">
    <property type="entry name" value="Thioredoxin_CS"/>
</dbReference>
<sequence length="671" mass="76466">MFKKILLLALIAGLLIGAQAPVPNPEKPQAGQNVSWKIKEFAYESRKPVMLLAAYTPDTVFVQIIPGRPSQDEWYFSYTVPQEATLLTYKIEDDEKPLLDDDGVFFATPVYDSSGKPRYDASRSYATLYLGPLADRGGRARELVELELKHYPTNWEALVFLRRFELQAGETTEAAIAAELDFLLAAEPDSLEALRFAAMEFFIASQGFKDKGEALMALCAETYPESSRWTDYQNSIYAFISETPQRLGEYERAVFPLLKGDARETAYFLLMTYALAGRREQRVESLATDFIKEFPRSELVSAFIITMLQVKYEQPTVLWAAEMIEWQKKYPDDPEINIQLAEYYRDRSWKTALGYYRNAVKNSDDPKAAALFAEVATTKGKNFAEASKYLKKAITETTADRYRKLLWWRDFSERRAMLLKTQTTLYTTLGWLSFKYGKYEDALGELLVADSLLTSIPDYEEELYRRLLTVSEKAGDLAARQIALLNIMLVEPEDRTIQKALQDIYLLDHGDIEGFEEWLHAEELKIALRRRMNVTVPNFPLTTLAGDTVYASEFVGKVVVINFWATWCAPCKEEIPKLNQLVRDYQGRDDVVFIGISSEEPQTVDSFLDANTFLYEAYIDPSGTISTMFEVSAIPTHTVIDAKGMLQFHHVGAILNIDKILAMEINSLLEE</sequence>
<dbReference type="GO" id="GO:0016209">
    <property type="term" value="F:antioxidant activity"/>
    <property type="evidence" value="ECO:0007669"/>
    <property type="project" value="InterPro"/>
</dbReference>
<keyword evidence="2" id="KW-0201">Cytochrome c-type biogenesis</keyword>
<evidence type="ECO:0000259" key="6">
    <source>
        <dbReference type="PROSITE" id="PS51352"/>
    </source>
</evidence>
<evidence type="ECO:0000313" key="8">
    <source>
        <dbReference type="Proteomes" id="UP000317778"/>
    </source>
</evidence>
<dbReference type="PANTHER" id="PTHR42852">
    <property type="entry name" value="THIOL:DISULFIDE INTERCHANGE PROTEIN DSBE"/>
    <property type="match status" value="1"/>
</dbReference>
<gene>
    <name evidence="7" type="ORF">CEE36_00940</name>
</gene>
<dbReference type="GO" id="GO:0030313">
    <property type="term" value="C:cell envelope"/>
    <property type="evidence" value="ECO:0007669"/>
    <property type="project" value="UniProtKB-SubCell"/>
</dbReference>
<comment type="caution">
    <text evidence="7">The sequence shown here is derived from an EMBL/GenBank/DDBJ whole genome shotgun (WGS) entry which is preliminary data.</text>
</comment>
<dbReference type="AlphaFoldDB" id="A0A532VBJ7"/>
<feature type="domain" description="Thioredoxin" evidence="6">
    <location>
        <begin position="530"/>
        <end position="670"/>
    </location>
</feature>
<dbReference type="SUPFAM" id="SSF48452">
    <property type="entry name" value="TPR-like"/>
    <property type="match status" value="1"/>
</dbReference>
<dbReference type="SUPFAM" id="SSF52833">
    <property type="entry name" value="Thioredoxin-like"/>
    <property type="match status" value="1"/>
</dbReference>
<dbReference type="GO" id="GO:0016491">
    <property type="term" value="F:oxidoreductase activity"/>
    <property type="evidence" value="ECO:0007669"/>
    <property type="project" value="InterPro"/>
</dbReference>
<evidence type="ECO:0000256" key="1">
    <source>
        <dbReference type="ARBA" id="ARBA00004196"/>
    </source>
</evidence>
<evidence type="ECO:0000313" key="7">
    <source>
        <dbReference type="EMBL" id="TKJ44337.1"/>
    </source>
</evidence>
<proteinExistence type="predicted"/>
<dbReference type="GO" id="GO:0017004">
    <property type="term" value="P:cytochrome complex assembly"/>
    <property type="evidence" value="ECO:0007669"/>
    <property type="project" value="UniProtKB-KW"/>
</dbReference>
<dbReference type="InterPro" id="IPR011990">
    <property type="entry name" value="TPR-like_helical_dom_sf"/>
</dbReference>
<name>A0A532VBJ7_UNCT6</name>
<dbReference type="InterPro" id="IPR000866">
    <property type="entry name" value="AhpC/TSA"/>
</dbReference>
<protein>
    <recommendedName>
        <fullName evidence="6">Thioredoxin domain-containing protein</fullName>
    </recommendedName>
</protein>
<dbReference type="Proteomes" id="UP000317778">
    <property type="component" value="Unassembled WGS sequence"/>
</dbReference>